<evidence type="ECO:0000313" key="5">
    <source>
        <dbReference type="Proteomes" id="UP000295718"/>
    </source>
</evidence>
<sequence length="81" mass="9600">MDTLFKIVFEISEEKNYQITEETDLITDYGFDSLKFILLISEIEEKYEIEFDIDDIDIEKLRSMSLLTQLVNKKIGEKDNV</sequence>
<dbReference type="PROSITE" id="PS00012">
    <property type="entry name" value="PHOSPHOPANTETHEINE"/>
    <property type="match status" value="1"/>
</dbReference>
<protein>
    <submittedName>
        <fullName evidence="4">Phosphopantetheine binding protein</fullName>
    </submittedName>
</protein>
<evidence type="ECO:0000259" key="3">
    <source>
        <dbReference type="PROSITE" id="PS50075"/>
    </source>
</evidence>
<dbReference type="EMBL" id="SLUO01000012">
    <property type="protein sequence ID" value="TCL56187.1"/>
    <property type="molecule type" value="Genomic_DNA"/>
</dbReference>
<dbReference type="Proteomes" id="UP000295718">
    <property type="component" value="Unassembled WGS sequence"/>
</dbReference>
<dbReference type="InterPro" id="IPR009081">
    <property type="entry name" value="PP-bd_ACP"/>
</dbReference>
<dbReference type="STRING" id="1469948.GCA_000732725_00574"/>
<comment type="caution">
    <text evidence="4">The sequence shown here is derived from an EMBL/GenBank/DDBJ whole genome shotgun (WGS) entry which is preliminary data.</text>
</comment>
<organism evidence="4 5">
    <name type="scientific">Kineothrix alysoides</name>
    <dbReference type="NCBI Taxonomy" id="1469948"/>
    <lineage>
        <taxon>Bacteria</taxon>
        <taxon>Bacillati</taxon>
        <taxon>Bacillota</taxon>
        <taxon>Clostridia</taxon>
        <taxon>Lachnospirales</taxon>
        <taxon>Lachnospiraceae</taxon>
        <taxon>Kineothrix</taxon>
    </lineage>
</organism>
<dbReference type="AlphaFoldDB" id="A0A4R1QRW7"/>
<evidence type="ECO:0000256" key="2">
    <source>
        <dbReference type="ARBA" id="ARBA00022553"/>
    </source>
</evidence>
<reference evidence="4 5" key="1">
    <citation type="submission" date="2019-03" db="EMBL/GenBank/DDBJ databases">
        <title>Genomic Encyclopedia of Type Strains, Phase IV (KMG-IV): sequencing the most valuable type-strain genomes for metagenomic binning, comparative biology and taxonomic classification.</title>
        <authorList>
            <person name="Goeker M."/>
        </authorList>
    </citation>
    <scope>NUCLEOTIDE SEQUENCE [LARGE SCALE GENOMIC DNA]</scope>
    <source>
        <strain evidence="4 5">DSM 100556</strain>
    </source>
</reference>
<gene>
    <name evidence="4" type="ORF">EDD76_11214</name>
</gene>
<keyword evidence="1" id="KW-0596">Phosphopantetheine</keyword>
<keyword evidence="2" id="KW-0597">Phosphoprotein</keyword>
<dbReference type="Gene3D" id="1.10.1200.10">
    <property type="entry name" value="ACP-like"/>
    <property type="match status" value="1"/>
</dbReference>
<dbReference type="InterPro" id="IPR006162">
    <property type="entry name" value="Ppantetheine_attach_site"/>
</dbReference>
<dbReference type="SUPFAM" id="SSF47336">
    <property type="entry name" value="ACP-like"/>
    <property type="match status" value="1"/>
</dbReference>
<dbReference type="Pfam" id="PF00550">
    <property type="entry name" value="PP-binding"/>
    <property type="match status" value="1"/>
</dbReference>
<feature type="domain" description="Carrier" evidence="3">
    <location>
        <begin position="1"/>
        <end position="75"/>
    </location>
</feature>
<evidence type="ECO:0000313" key="4">
    <source>
        <dbReference type="EMBL" id="TCL56187.1"/>
    </source>
</evidence>
<dbReference type="PROSITE" id="PS50075">
    <property type="entry name" value="CARRIER"/>
    <property type="match status" value="1"/>
</dbReference>
<evidence type="ECO:0000256" key="1">
    <source>
        <dbReference type="ARBA" id="ARBA00022450"/>
    </source>
</evidence>
<dbReference type="RefSeq" id="WP_031389336.1">
    <property type="nucleotide sequence ID" value="NZ_JPNB01000001.1"/>
</dbReference>
<proteinExistence type="predicted"/>
<accession>A0A4R1QRW7</accession>
<dbReference type="InterPro" id="IPR036736">
    <property type="entry name" value="ACP-like_sf"/>
</dbReference>
<keyword evidence="5" id="KW-1185">Reference proteome</keyword>
<name>A0A4R1QRW7_9FIRM</name>